<dbReference type="PANTHER" id="PTHR43705:SF1">
    <property type="entry name" value="HYDROXYACYLGLUTATHIONE HYDROLASE GLOB"/>
    <property type="match status" value="1"/>
</dbReference>
<keyword evidence="6 7" id="KW-0862">Zinc</keyword>
<dbReference type="Proteomes" id="UP000002588">
    <property type="component" value="Chromosome"/>
</dbReference>
<evidence type="ECO:0000256" key="5">
    <source>
        <dbReference type="ARBA" id="ARBA00022801"/>
    </source>
</evidence>
<evidence type="ECO:0000259" key="8">
    <source>
        <dbReference type="SMART" id="SM00849"/>
    </source>
</evidence>
<sequence length="253" mass="27036">MQIIPLPAFRDNYIWVLHDDHRAVVVDPGDAAPVLGFLAERGLALEAVLVTHHHPDHVDGIAGIVSRHPAPVYGPAAEAIAGVTVRLREGDTVLLPGLRMQLGVLDVPGHTAGHIAYHGKGYLFCGDTLFSAGCGRLFEGTAAQMAASLDKLAALPDDTVVYCTHEYTLSNLAFAAAAEPVNIERDNYRKACEALRQQGLPTLPTSIGREKAINPFLRTRQPGVVAGVAAHTGTTPDTPLACFAALREWKNVF</sequence>
<feature type="binding site" evidence="7">
    <location>
        <position position="52"/>
    </location>
    <ligand>
        <name>Zn(2+)</name>
        <dbReference type="ChEBI" id="CHEBI:29105"/>
        <label>1</label>
    </ligand>
</feature>
<evidence type="ECO:0000256" key="1">
    <source>
        <dbReference type="ARBA" id="ARBA00001623"/>
    </source>
</evidence>
<keyword evidence="10" id="KW-1185">Reference proteome</keyword>
<dbReference type="RefSeq" id="WP_011765788.1">
    <property type="nucleotide sequence ID" value="NC_008702.1"/>
</dbReference>
<feature type="binding site" evidence="7">
    <location>
        <position position="165"/>
    </location>
    <ligand>
        <name>Zn(2+)</name>
        <dbReference type="ChEBI" id="CHEBI:29105"/>
        <label>2</label>
    </ligand>
</feature>
<dbReference type="SUPFAM" id="SSF56281">
    <property type="entry name" value="Metallo-hydrolase/oxidoreductase"/>
    <property type="match status" value="1"/>
</dbReference>
<dbReference type="GO" id="GO:0019243">
    <property type="term" value="P:methylglyoxal catabolic process to D-lactate via S-lactoyl-glutathione"/>
    <property type="evidence" value="ECO:0007669"/>
    <property type="project" value="UniProtKB-UniRule"/>
</dbReference>
<dbReference type="InterPro" id="IPR001279">
    <property type="entry name" value="Metallo-B-lactamas"/>
</dbReference>
<reference evidence="9 10" key="1">
    <citation type="journal article" date="2006" name="Nat. Biotechnol.">
        <title>Complete genome of the mutualistic, N2-fixing grass endophyte Azoarcus sp. strain BH72.</title>
        <authorList>
            <person name="Krause A."/>
            <person name="Ramakumar A."/>
            <person name="Bartels D."/>
            <person name="Battistoni F."/>
            <person name="Bekel T."/>
            <person name="Boch J."/>
            <person name="Boehm M."/>
            <person name="Friedrich F."/>
            <person name="Hurek T."/>
            <person name="Krause L."/>
            <person name="Linke B."/>
            <person name="McHardy A.C."/>
            <person name="Sarkar A."/>
            <person name="Schneiker S."/>
            <person name="Syed A.A."/>
            <person name="Thauer R."/>
            <person name="Vorhoelter F.-J."/>
            <person name="Weidner S."/>
            <person name="Puehler A."/>
            <person name="Reinhold-Hurek B."/>
            <person name="Kaiser O."/>
            <person name="Goesmann A."/>
        </authorList>
    </citation>
    <scope>NUCLEOTIDE SEQUENCE [LARGE SCALE GENOMIC DNA]</scope>
    <source>
        <strain evidence="9 10">BH72</strain>
    </source>
</reference>
<dbReference type="PANTHER" id="PTHR43705">
    <property type="entry name" value="HYDROXYACYLGLUTATHIONE HYDROLASE"/>
    <property type="match status" value="1"/>
</dbReference>
<comment type="pathway">
    <text evidence="2 7">Secondary metabolite metabolism; methylglyoxal degradation; (R)-lactate from methylglyoxal: step 2/2.</text>
</comment>
<dbReference type="InterPro" id="IPR036866">
    <property type="entry name" value="RibonucZ/Hydroxyglut_hydro"/>
</dbReference>
<organism evidence="9 10">
    <name type="scientific">Azoarcus sp. (strain BH72)</name>
    <dbReference type="NCBI Taxonomy" id="418699"/>
    <lineage>
        <taxon>Bacteria</taxon>
        <taxon>Pseudomonadati</taxon>
        <taxon>Pseudomonadota</taxon>
        <taxon>Betaproteobacteria</taxon>
        <taxon>Rhodocyclales</taxon>
        <taxon>Zoogloeaceae</taxon>
        <taxon>Azoarcus</taxon>
    </lineage>
</organism>
<dbReference type="STRING" id="62928.azo2057"/>
<evidence type="ECO:0000313" key="9">
    <source>
        <dbReference type="EMBL" id="CAL94674.1"/>
    </source>
</evidence>
<dbReference type="GO" id="GO:0004416">
    <property type="term" value="F:hydroxyacylglutathione hydrolase activity"/>
    <property type="evidence" value="ECO:0007669"/>
    <property type="project" value="UniProtKB-UniRule"/>
</dbReference>
<comment type="function">
    <text evidence="7">Thiolesterase that catalyzes the hydrolysis of S-D-lactoyl-glutathione to form glutathione and D-lactic acid.</text>
</comment>
<dbReference type="NCBIfam" id="TIGR03413">
    <property type="entry name" value="GSH_gloB"/>
    <property type="match status" value="1"/>
</dbReference>
<accession>A1K769</accession>
<dbReference type="InterPro" id="IPR035680">
    <property type="entry name" value="Clx_II_MBL"/>
</dbReference>
<dbReference type="Gene3D" id="3.60.15.10">
    <property type="entry name" value="Ribonuclease Z/Hydroxyacylglutathione hydrolase-like"/>
    <property type="match status" value="1"/>
</dbReference>
<feature type="binding site" evidence="7">
    <location>
        <position position="56"/>
    </location>
    <ligand>
        <name>Zn(2+)</name>
        <dbReference type="ChEBI" id="CHEBI:29105"/>
        <label>2</label>
    </ligand>
</feature>
<dbReference type="AlphaFoldDB" id="A1K769"/>
<name>A1K769_AZOSB</name>
<feature type="binding site" evidence="7">
    <location>
        <position position="110"/>
    </location>
    <ligand>
        <name>Zn(2+)</name>
        <dbReference type="ChEBI" id="CHEBI:29105"/>
        <label>1</label>
    </ligand>
</feature>
<dbReference type="KEGG" id="azo:azo2057"/>
<dbReference type="EC" id="3.1.2.6" evidence="7"/>
<feature type="domain" description="Metallo-beta-lactamase" evidence="8">
    <location>
        <begin position="11"/>
        <end position="165"/>
    </location>
</feature>
<feature type="binding site" evidence="7">
    <location>
        <position position="54"/>
    </location>
    <ligand>
        <name>Zn(2+)</name>
        <dbReference type="ChEBI" id="CHEBI:29105"/>
        <label>1</label>
    </ligand>
</feature>
<dbReference type="InterPro" id="IPR050110">
    <property type="entry name" value="Glyoxalase_II_hydrolase"/>
</dbReference>
<dbReference type="Pfam" id="PF00753">
    <property type="entry name" value="Lactamase_B"/>
    <property type="match status" value="1"/>
</dbReference>
<keyword evidence="5 7" id="KW-0378">Hydrolase</keyword>
<dbReference type="InterPro" id="IPR032282">
    <property type="entry name" value="HAGH_C"/>
</dbReference>
<feature type="binding site" evidence="7">
    <location>
        <position position="127"/>
    </location>
    <ligand>
        <name>Zn(2+)</name>
        <dbReference type="ChEBI" id="CHEBI:29105"/>
        <label>2</label>
    </ligand>
</feature>
<feature type="binding site" evidence="7">
    <location>
        <position position="57"/>
    </location>
    <ligand>
        <name>Zn(2+)</name>
        <dbReference type="ChEBI" id="CHEBI:29105"/>
        <label>2</label>
    </ligand>
</feature>
<dbReference type="GO" id="GO:0046872">
    <property type="term" value="F:metal ion binding"/>
    <property type="evidence" value="ECO:0007669"/>
    <property type="project" value="UniProtKB-KW"/>
</dbReference>
<dbReference type="HAMAP" id="MF_01374">
    <property type="entry name" value="Glyoxalase_2"/>
    <property type="match status" value="1"/>
</dbReference>
<comment type="catalytic activity">
    <reaction evidence="1 7">
        <text>an S-(2-hydroxyacyl)glutathione + H2O = a 2-hydroxy carboxylate + glutathione + H(+)</text>
        <dbReference type="Rhea" id="RHEA:21864"/>
        <dbReference type="ChEBI" id="CHEBI:15377"/>
        <dbReference type="ChEBI" id="CHEBI:15378"/>
        <dbReference type="ChEBI" id="CHEBI:57925"/>
        <dbReference type="ChEBI" id="CHEBI:58896"/>
        <dbReference type="ChEBI" id="CHEBI:71261"/>
        <dbReference type="EC" id="3.1.2.6"/>
    </reaction>
</comment>
<dbReference type="Pfam" id="PF16123">
    <property type="entry name" value="HAGH_C"/>
    <property type="match status" value="1"/>
</dbReference>
<comment type="subunit">
    <text evidence="7">Monomer.</text>
</comment>
<dbReference type="HOGENOM" id="CLU_030571_4_1_4"/>
<dbReference type="EMBL" id="AM406670">
    <property type="protein sequence ID" value="CAL94674.1"/>
    <property type="molecule type" value="Genomic_DNA"/>
</dbReference>
<evidence type="ECO:0000256" key="7">
    <source>
        <dbReference type="HAMAP-Rule" id="MF_01374"/>
    </source>
</evidence>
<comment type="cofactor">
    <cofactor evidence="7">
        <name>Zn(2+)</name>
        <dbReference type="ChEBI" id="CHEBI:29105"/>
    </cofactor>
    <text evidence="7">Binds 2 Zn(2+) ions per subunit.</text>
</comment>
<evidence type="ECO:0000256" key="3">
    <source>
        <dbReference type="ARBA" id="ARBA00006759"/>
    </source>
</evidence>
<gene>
    <name evidence="7" type="primary">gloB</name>
    <name evidence="9" type="synonym">gloB2</name>
    <name evidence="9" type="ordered locus">azo2057</name>
</gene>
<dbReference type="SMART" id="SM00849">
    <property type="entry name" value="Lactamase_B"/>
    <property type="match status" value="1"/>
</dbReference>
<evidence type="ECO:0000313" key="10">
    <source>
        <dbReference type="Proteomes" id="UP000002588"/>
    </source>
</evidence>
<evidence type="ECO:0000256" key="4">
    <source>
        <dbReference type="ARBA" id="ARBA00022723"/>
    </source>
</evidence>
<dbReference type="InterPro" id="IPR017782">
    <property type="entry name" value="Hydroxyacylglutathione_Hdrlase"/>
</dbReference>
<dbReference type="CDD" id="cd07723">
    <property type="entry name" value="hydroxyacylglutathione_hydrolase_MBL-fold"/>
    <property type="match status" value="1"/>
</dbReference>
<comment type="similarity">
    <text evidence="3 7">Belongs to the metallo-beta-lactamase superfamily. Glyoxalase II family.</text>
</comment>
<dbReference type="PIRSF" id="PIRSF005457">
    <property type="entry name" value="Glx"/>
    <property type="match status" value="1"/>
</dbReference>
<dbReference type="eggNOG" id="COG0491">
    <property type="taxonomic scope" value="Bacteria"/>
</dbReference>
<feature type="binding site" evidence="7">
    <location>
        <position position="127"/>
    </location>
    <ligand>
        <name>Zn(2+)</name>
        <dbReference type="ChEBI" id="CHEBI:29105"/>
        <label>1</label>
    </ligand>
</feature>
<protein>
    <recommendedName>
        <fullName evidence="7">Hydroxyacylglutathione hydrolase</fullName>
        <ecNumber evidence="7">3.1.2.6</ecNumber>
    </recommendedName>
    <alternativeName>
        <fullName evidence="7">Glyoxalase II</fullName>
        <shortName evidence="7">Glx II</shortName>
    </alternativeName>
</protein>
<keyword evidence="4 7" id="KW-0479">Metal-binding</keyword>
<evidence type="ECO:0000256" key="6">
    <source>
        <dbReference type="ARBA" id="ARBA00022833"/>
    </source>
</evidence>
<proteinExistence type="inferred from homology"/>
<dbReference type="UniPathway" id="UPA00619">
    <property type="reaction ID" value="UER00676"/>
</dbReference>
<evidence type="ECO:0000256" key="2">
    <source>
        <dbReference type="ARBA" id="ARBA00004963"/>
    </source>
</evidence>